<comment type="subcellular location">
    <subcellularLocation>
        <location evidence="1">Nucleus</location>
    </subcellularLocation>
</comment>
<feature type="domain" description="Xylanolytic transcriptional activator regulatory" evidence="6">
    <location>
        <begin position="153"/>
        <end position="361"/>
    </location>
</feature>
<evidence type="ECO:0000259" key="6">
    <source>
        <dbReference type="Pfam" id="PF04082"/>
    </source>
</evidence>
<reference evidence="7" key="1">
    <citation type="submission" date="2020-10" db="EMBL/GenBank/DDBJ databases">
        <title>High-Quality Genome Resource of Clonostachys rosea strain S41 by Oxford Nanopore Long-Read Sequencing.</title>
        <authorList>
            <person name="Wang H."/>
        </authorList>
    </citation>
    <scope>NUCLEOTIDE SEQUENCE</scope>
    <source>
        <strain evidence="7">S41</strain>
    </source>
</reference>
<dbReference type="Proteomes" id="UP000616885">
    <property type="component" value="Unassembled WGS sequence"/>
</dbReference>
<proteinExistence type="predicted"/>
<dbReference type="CDD" id="cd12148">
    <property type="entry name" value="fungal_TF_MHR"/>
    <property type="match status" value="1"/>
</dbReference>
<accession>A0A8H7TNU4</accession>
<gene>
    <name evidence="7" type="ORF">IM811_015402</name>
</gene>
<dbReference type="PANTHER" id="PTHR47338">
    <property type="entry name" value="ZN(II)2CYS6 TRANSCRIPTION FACTOR (EUROFUNG)-RELATED"/>
    <property type="match status" value="1"/>
</dbReference>
<dbReference type="GO" id="GO:0008270">
    <property type="term" value="F:zinc ion binding"/>
    <property type="evidence" value="ECO:0007669"/>
    <property type="project" value="InterPro"/>
</dbReference>
<dbReference type="GO" id="GO:0003677">
    <property type="term" value="F:DNA binding"/>
    <property type="evidence" value="ECO:0007669"/>
    <property type="project" value="InterPro"/>
</dbReference>
<dbReference type="InterPro" id="IPR007219">
    <property type="entry name" value="XnlR_reg_dom"/>
</dbReference>
<dbReference type="GO" id="GO:0005634">
    <property type="term" value="C:nucleus"/>
    <property type="evidence" value="ECO:0007669"/>
    <property type="project" value="UniProtKB-SubCell"/>
</dbReference>
<organism evidence="7 8">
    <name type="scientific">Bionectria ochroleuca</name>
    <name type="common">Gliocladium roseum</name>
    <dbReference type="NCBI Taxonomy" id="29856"/>
    <lineage>
        <taxon>Eukaryota</taxon>
        <taxon>Fungi</taxon>
        <taxon>Dikarya</taxon>
        <taxon>Ascomycota</taxon>
        <taxon>Pezizomycotina</taxon>
        <taxon>Sordariomycetes</taxon>
        <taxon>Hypocreomycetidae</taxon>
        <taxon>Hypocreales</taxon>
        <taxon>Bionectriaceae</taxon>
        <taxon>Clonostachys</taxon>
    </lineage>
</organism>
<evidence type="ECO:0000256" key="1">
    <source>
        <dbReference type="ARBA" id="ARBA00004123"/>
    </source>
</evidence>
<name>A0A8H7TNU4_BIOOC</name>
<dbReference type="Pfam" id="PF04082">
    <property type="entry name" value="Fungal_trans"/>
    <property type="match status" value="1"/>
</dbReference>
<evidence type="ECO:0000313" key="8">
    <source>
        <dbReference type="Proteomes" id="UP000616885"/>
    </source>
</evidence>
<sequence>MDDPSGVKEWNPPQIAADIRIVQKFTPVPTSTLLWQAVQPSQTCLQKASHLVMHAKLVFLAGGARGAVTGRSPAVTCVDARSNTFYWTRAQTSPPFLNLRGPHALQRSMPVYFIAPHIFHQARLELPQQELSIPAEVLNLLGDASSIRDISTTFFRTVHRWLPIISKRGFSLHLLNPLARRRAQLSLLALCMKLCCTPPDDEAGVVTRLYRTTKQLHFEVETASILSIHTLQANIFIALYEIAHAIYPAAYLSVGACARQGLALGVDKLLIDGVGSDNIGTRTWQEVEERRRAWWAVLMLYRFSSLSNPARPLSTEDPPFDAFLPVDDAVWDDWSSAPGDSIRFSASFNLKMGSFARLAQATHLLSQALRSISLSVSESDVTQPDETAQLRRTLLALVSVADKEATVRKLEYCAPSALSLRSVNLEWDRIPI</sequence>
<evidence type="ECO:0000256" key="5">
    <source>
        <dbReference type="ARBA" id="ARBA00023242"/>
    </source>
</evidence>
<keyword evidence="4" id="KW-0804">Transcription</keyword>
<dbReference type="AlphaFoldDB" id="A0A8H7TNU4"/>
<keyword evidence="3" id="KW-0805">Transcription regulation</keyword>
<dbReference type="GO" id="GO:0000981">
    <property type="term" value="F:DNA-binding transcription factor activity, RNA polymerase II-specific"/>
    <property type="evidence" value="ECO:0007669"/>
    <property type="project" value="InterPro"/>
</dbReference>
<keyword evidence="5" id="KW-0539">Nucleus</keyword>
<dbReference type="PANTHER" id="PTHR47338:SF20">
    <property type="entry name" value="ZN(II)2CYS6 TRANSCRIPTION FACTOR (EUROFUNG)"/>
    <property type="match status" value="1"/>
</dbReference>
<evidence type="ECO:0000313" key="7">
    <source>
        <dbReference type="EMBL" id="KAF9751182.1"/>
    </source>
</evidence>
<dbReference type="GO" id="GO:0006351">
    <property type="term" value="P:DNA-templated transcription"/>
    <property type="evidence" value="ECO:0007669"/>
    <property type="project" value="InterPro"/>
</dbReference>
<evidence type="ECO:0000256" key="3">
    <source>
        <dbReference type="ARBA" id="ARBA00023015"/>
    </source>
</evidence>
<protein>
    <recommendedName>
        <fullName evidence="6">Xylanolytic transcriptional activator regulatory domain-containing protein</fullName>
    </recommendedName>
</protein>
<comment type="caution">
    <text evidence="7">The sequence shown here is derived from an EMBL/GenBank/DDBJ whole genome shotgun (WGS) entry which is preliminary data.</text>
</comment>
<dbReference type="InterPro" id="IPR050815">
    <property type="entry name" value="TF_fung"/>
</dbReference>
<evidence type="ECO:0000256" key="4">
    <source>
        <dbReference type="ARBA" id="ARBA00023163"/>
    </source>
</evidence>
<evidence type="ECO:0000256" key="2">
    <source>
        <dbReference type="ARBA" id="ARBA00022723"/>
    </source>
</evidence>
<keyword evidence="2" id="KW-0479">Metal-binding</keyword>
<dbReference type="EMBL" id="JADCTT010000006">
    <property type="protein sequence ID" value="KAF9751182.1"/>
    <property type="molecule type" value="Genomic_DNA"/>
</dbReference>